<dbReference type="Gene3D" id="1.10.10.10">
    <property type="entry name" value="Winged helix-like DNA-binding domain superfamily/Winged helix DNA-binding domain"/>
    <property type="match status" value="1"/>
</dbReference>
<gene>
    <name evidence="5" type="ORF">HW564_02970</name>
</gene>
<dbReference type="GO" id="GO:0003700">
    <property type="term" value="F:DNA-binding transcription factor activity"/>
    <property type="evidence" value="ECO:0007669"/>
    <property type="project" value="InterPro"/>
</dbReference>
<dbReference type="SUPFAM" id="SSF46785">
    <property type="entry name" value="Winged helix' DNA-binding domain"/>
    <property type="match status" value="1"/>
</dbReference>
<dbReference type="SMART" id="SM00347">
    <property type="entry name" value="HTH_MARR"/>
    <property type="match status" value="1"/>
</dbReference>
<dbReference type="InterPro" id="IPR036390">
    <property type="entry name" value="WH_DNA-bd_sf"/>
</dbReference>
<keyword evidence="2" id="KW-0238">DNA-binding</keyword>
<evidence type="ECO:0000256" key="2">
    <source>
        <dbReference type="ARBA" id="ARBA00023125"/>
    </source>
</evidence>
<name>A0A850LDR7_9RHOB</name>
<dbReference type="AlphaFoldDB" id="A0A850LDR7"/>
<evidence type="ECO:0000256" key="1">
    <source>
        <dbReference type="ARBA" id="ARBA00023015"/>
    </source>
</evidence>
<keyword evidence="3" id="KW-0804">Transcription</keyword>
<reference evidence="5 6" key="1">
    <citation type="journal article" date="2020" name="Proc. Natl. Acad. Sci. U.S.A.">
        <title>Ecological drivers of bacterial community assembly in synthetic phycospheres.</title>
        <authorList>
            <person name="Fu H."/>
            <person name="Uchimiya M."/>
            <person name="Gore J."/>
            <person name="Moran M.A."/>
        </authorList>
    </citation>
    <scope>NUCLEOTIDE SEQUENCE [LARGE SCALE GENOMIC DNA]</scope>
    <source>
        <strain evidence="5">HF-Din03</strain>
    </source>
</reference>
<dbReference type="PANTHER" id="PTHR42756:SF1">
    <property type="entry name" value="TRANSCRIPTIONAL REPRESSOR OF EMRAB OPERON"/>
    <property type="match status" value="1"/>
</dbReference>
<evidence type="ECO:0000259" key="4">
    <source>
        <dbReference type="PROSITE" id="PS50995"/>
    </source>
</evidence>
<evidence type="ECO:0000313" key="5">
    <source>
        <dbReference type="EMBL" id="NVK95870.1"/>
    </source>
</evidence>
<proteinExistence type="predicted"/>
<dbReference type="PANTHER" id="PTHR42756">
    <property type="entry name" value="TRANSCRIPTIONAL REGULATOR, MARR"/>
    <property type="match status" value="1"/>
</dbReference>
<dbReference type="PROSITE" id="PS50995">
    <property type="entry name" value="HTH_MARR_2"/>
    <property type="match status" value="1"/>
</dbReference>
<protein>
    <submittedName>
        <fullName evidence="5">MarR family transcriptional regulator</fullName>
    </submittedName>
</protein>
<dbReference type="SMR" id="A0A850LDR7"/>
<dbReference type="OMA" id="EFHEVAR"/>
<dbReference type="Proteomes" id="UP000565723">
    <property type="component" value="Unassembled WGS sequence"/>
</dbReference>
<feature type="domain" description="HTH marR-type" evidence="4">
    <location>
        <begin position="11"/>
        <end position="143"/>
    </location>
</feature>
<organism evidence="5 6">
    <name type="scientific">Ruegeria pomeroyi</name>
    <dbReference type="NCBI Taxonomy" id="89184"/>
    <lineage>
        <taxon>Bacteria</taxon>
        <taxon>Pseudomonadati</taxon>
        <taxon>Pseudomonadota</taxon>
        <taxon>Alphaproteobacteria</taxon>
        <taxon>Rhodobacterales</taxon>
        <taxon>Roseobacteraceae</taxon>
        <taxon>Ruegeria</taxon>
    </lineage>
</organism>
<evidence type="ECO:0000256" key="3">
    <source>
        <dbReference type="ARBA" id="ARBA00023163"/>
    </source>
</evidence>
<dbReference type="InterPro" id="IPR036388">
    <property type="entry name" value="WH-like_DNA-bd_sf"/>
</dbReference>
<dbReference type="RefSeq" id="WP_011047190.1">
    <property type="nucleotide sequence ID" value="NZ_CP076685.1"/>
</dbReference>
<evidence type="ECO:0000313" key="6">
    <source>
        <dbReference type="Proteomes" id="UP000565723"/>
    </source>
</evidence>
<comment type="caution">
    <text evidence="5">The sequence shown here is derived from an EMBL/GenBank/DDBJ whole genome shotgun (WGS) entry which is preliminary data.</text>
</comment>
<dbReference type="PRINTS" id="PR00598">
    <property type="entry name" value="HTHMARR"/>
</dbReference>
<dbReference type="InterPro" id="IPR000835">
    <property type="entry name" value="HTH_MarR-typ"/>
</dbReference>
<sequence>MNDTPDDTFVSGYLLYLLAASSEEASAQFHDHIRAQGLRVPEWRVLACLVDNDAMMITRLAKLSLMEQSRMTRIVDQMDARGLVTRVADAKDKRRVRVRLTDDGRALAESLVASARAHETRLLSALADTDAARIKGVLRTLLDVLDRPRESR</sequence>
<dbReference type="GO" id="GO:0003677">
    <property type="term" value="F:DNA binding"/>
    <property type="evidence" value="ECO:0007669"/>
    <property type="project" value="UniProtKB-KW"/>
</dbReference>
<accession>A0A850LDR7</accession>
<keyword evidence="1" id="KW-0805">Transcription regulation</keyword>
<dbReference type="EMBL" id="JABXIY010000008">
    <property type="protein sequence ID" value="NVK95870.1"/>
    <property type="molecule type" value="Genomic_DNA"/>
</dbReference>
<dbReference type="Pfam" id="PF01047">
    <property type="entry name" value="MarR"/>
    <property type="match status" value="1"/>
</dbReference>